<evidence type="ECO:0000313" key="3">
    <source>
        <dbReference type="EMBL" id="MFD2546448.1"/>
    </source>
</evidence>
<protein>
    <submittedName>
        <fullName evidence="3">DUF2157 domain-containing protein</fullName>
    </submittedName>
</protein>
<feature type="transmembrane region" description="Helical" evidence="1">
    <location>
        <begin position="243"/>
        <end position="262"/>
    </location>
</feature>
<dbReference type="RefSeq" id="WP_380900244.1">
    <property type="nucleotide sequence ID" value="NZ_JBHUEG010000002.1"/>
</dbReference>
<feature type="transmembrane region" description="Helical" evidence="1">
    <location>
        <begin position="79"/>
        <end position="97"/>
    </location>
</feature>
<keyword evidence="4" id="KW-1185">Reference proteome</keyword>
<dbReference type="Pfam" id="PF09925">
    <property type="entry name" value="DUF2157"/>
    <property type="match status" value="1"/>
</dbReference>
<feature type="transmembrane region" description="Helical" evidence="1">
    <location>
        <begin position="215"/>
        <end position="237"/>
    </location>
</feature>
<dbReference type="InterPro" id="IPR018677">
    <property type="entry name" value="DUF2157"/>
</dbReference>
<sequence>MEHTKKLKNANQRENIHVLARYSDVSKETLRTVFKRRVYPDQHVWHDFLRLFFLCLGIGFTVSAVVFFFAYNWADLSKFWKLGLLQGLLFGTTIYAVWPKVPSLTRNVLLMGSALLVGVLFAVFGQIYQTGANAYDFFLAWCLCISIWVFVANFPPLWLLYILLISTTIVLYEQQVARHWASSTLLHLLFLLHTGIVFFCIGIQRYDKIRNIPTYFLNIVALSAVACSTIGVVGGIFRSYQAPFGYFLFSTAVVYSAGLWYGIRKRSTFYLALIPFSIIILLSACIMDIWDGQAMFVVVGIFIVLSVTIVIKNLLHLSNKTRS</sequence>
<feature type="transmembrane region" description="Helical" evidence="1">
    <location>
        <begin position="296"/>
        <end position="315"/>
    </location>
</feature>
<keyword evidence="1" id="KW-1133">Transmembrane helix</keyword>
<keyword evidence="1" id="KW-0812">Transmembrane</keyword>
<feature type="domain" description="DUF2157" evidence="2">
    <location>
        <begin position="51"/>
        <end position="158"/>
    </location>
</feature>
<evidence type="ECO:0000313" key="4">
    <source>
        <dbReference type="Proteomes" id="UP001597545"/>
    </source>
</evidence>
<proteinExistence type="predicted"/>
<feature type="transmembrane region" description="Helical" evidence="1">
    <location>
        <begin position="180"/>
        <end position="203"/>
    </location>
</feature>
<feature type="transmembrane region" description="Helical" evidence="1">
    <location>
        <begin position="134"/>
        <end position="151"/>
    </location>
</feature>
<dbReference type="EMBL" id="JBHULR010000001">
    <property type="protein sequence ID" value="MFD2546448.1"/>
    <property type="molecule type" value="Genomic_DNA"/>
</dbReference>
<keyword evidence="1" id="KW-0472">Membrane</keyword>
<accession>A0ABW5KDN3</accession>
<evidence type="ECO:0000259" key="2">
    <source>
        <dbReference type="Pfam" id="PF09925"/>
    </source>
</evidence>
<name>A0ABW5KDN3_9SPHI</name>
<feature type="transmembrane region" description="Helical" evidence="1">
    <location>
        <begin position="51"/>
        <end position="73"/>
    </location>
</feature>
<dbReference type="Proteomes" id="UP001597545">
    <property type="component" value="Unassembled WGS sequence"/>
</dbReference>
<gene>
    <name evidence="3" type="ORF">ACFSR5_02180</name>
</gene>
<feature type="transmembrane region" description="Helical" evidence="1">
    <location>
        <begin position="109"/>
        <end position="128"/>
    </location>
</feature>
<evidence type="ECO:0000256" key="1">
    <source>
        <dbReference type="SAM" id="Phobius"/>
    </source>
</evidence>
<comment type="caution">
    <text evidence="3">The sequence shown here is derived from an EMBL/GenBank/DDBJ whole genome shotgun (WGS) entry which is preliminary data.</text>
</comment>
<organism evidence="3 4">
    <name type="scientific">Sphingobacterium suaedae</name>
    <dbReference type="NCBI Taxonomy" id="1686402"/>
    <lineage>
        <taxon>Bacteria</taxon>
        <taxon>Pseudomonadati</taxon>
        <taxon>Bacteroidota</taxon>
        <taxon>Sphingobacteriia</taxon>
        <taxon>Sphingobacteriales</taxon>
        <taxon>Sphingobacteriaceae</taxon>
        <taxon>Sphingobacterium</taxon>
    </lineage>
</organism>
<feature type="transmembrane region" description="Helical" evidence="1">
    <location>
        <begin position="269"/>
        <end position="290"/>
    </location>
</feature>
<reference evidence="4" key="1">
    <citation type="journal article" date="2019" name="Int. J. Syst. Evol. Microbiol.">
        <title>The Global Catalogue of Microorganisms (GCM) 10K type strain sequencing project: providing services to taxonomists for standard genome sequencing and annotation.</title>
        <authorList>
            <consortium name="The Broad Institute Genomics Platform"/>
            <consortium name="The Broad Institute Genome Sequencing Center for Infectious Disease"/>
            <person name="Wu L."/>
            <person name="Ma J."/>
        </authorList>
    </citation>
    <scope>NUCLEOTIDE SEQUENCE [LARGE SCALE GENOMIC DNA]</scope>
    <source>
        <strain evidence="4">KCTC 42662</strain>
    </source>
</reference>